<reference evidence="2 3" key="1">
    <citation type="submission" date="2019-03" db="EMBL/GenBank/DDBJ databases">
        <title>Comparative insights into the high quality Complete genome sequence of highly metal resistant Cupriavidus metallidurans strain BS1 isolated from a gold-copper mine.</title>
        <authorList>
            <person name="Mazhar H.S."/>
            <person name="Rensing C."/>
        </authorList>
    </citation>
    <scope>NUCLEOTIDE SEQUENCE [LARGE SCALE GENOMIC DNA]</scope>
    <source>
        <strain evidence="2 3">BS1</strain>
    </source>
</reference>
<dbReference type="AlphaFoldDB" id="A0A2L0X304"/>
<dbReference type="EMBL" id="CP037901">
    <property type="protein sequence ID" value="QBP12472.1"/>
    <property type="molecule type" value="Genomic_DNA"/>
</dbReference>
<dbReference type="Proteomes" id="UP000253772">
    <property type="component" value="Chromosome c2"/>
</dbReference>
<name>A0A2L0X304_9BURK</name>
<protein>
    <submittedName>
        <fullName evidence="2">DUF58 domain-containing protein</fullName>
    </submittedName>
</protein>
<proteinExistence type="predicted"/>
<evidence type="ECO:0000259" key="1">
    <source>
        <dbReference type="Pfam" id="PF01882"/>
    </source>
</evidence>
<dbReference type="InterPro" id="IPR002881">
    <property type="entry name" value="DUF58"/>
</dbReference>
<gene>
    <name evidence="2" type="ORF">DDF84_022335</name>
</gene>
<dbReference type="RefSeq" id="WP_024570777.1">
    <property type="nucleotide sequence ID" value="NZ_CP026544.1"/>
</dbReference>
<evidence type="ECO:0000313" key="3">
    <source>
        <dbReference type="Proteomes" id="UP000253772"/>
    </source>
</evidence>
<dbReference type="SUPFAM" id="SSF53300">
    <property type="entry name" value="vWA-like"/>
    <property type="match status" value="1"/>
</dbReference>
<dbReference type="PANTHER" id="PTHR33608">
    <property type="entry name" value="BLL2464 PROTEIN"/>
    <property type="match status" value="1"/>
</dbReference>
<organism evidence="2 3">
    <name type="scientific">Cupriavidus metallidurans</name>
    <dbReference type="NCBI Taxonomy" id="119219"/>
    <lineage>
        <taxon>Bacteria</taxon>
        <taxon>Pseudomonadati</taxon>
        <taxon>Pseudomonadota</taxon>
        <taxon>Betaproteobacteria</taxon>
        <taxon>Burkholderiales</taxon>
        <taxon>Burkholderiaceae</taxon>
        <taxon>Cupriavidus</taxon>
    </lineage>
</organism>
<dbReference type="OrthoDB" id="9776116at2"/>
<feature type="domain" description="DUF58" evidence="1">
    <location>
        <begin position="72"/>
        <end position="292"/>
    </location>
</feature>
<dbReference type="InterPro" id="IPR036465">
    <property type="entry name" value="vWFA_dom_sf"/>
</dbReference>
<accession>A0A2L0X304</accession>
<dbReference type="Pfam" id="PF01882">
    <property type="entry name" value="DUF58"/>
    <property type="match status" value="1"/>
</dbReference>
<evidence type="ECO:0000313" key="2">
    <source>
        <dbReference type="EMBL" id="QBP12472.1"/>
    </source>
</evidence>
<dbReference type="PANTHER" id="PTHR33608:SF12">
    <property type="entry name" value="DUF58 DOMAIN-CONTAINING PROTEIN"/>
    <property type="match status" value="1"/>
</dbReference>
<sequence>MKPDTAALGRSPAQHKTLPSSATPGVNVDTASLAALEAAARDFHFLSRQPVHSLLSGRHGSRVRGRGLAFEELRPYLPGDDVRTMDWRVTARTGKPHVRVYAEEKERPALVVVDQRINMFFGSRRAMKSVAAAEVAALATWRMVAEGDRVGGVVFGDKEVTALTPQRSQHGVLHLLGELARHNQALRADAPASQGASQLNAALQHALQLARHDYLVIVISDFSGNDAQTRDLMLELRRRNDMLSVLVYDPFLLNLPDSGHLVVSDGELQVELGFGRETLRSAIHRFADDHNASLVEWHNGIGVPLLPVSAAEDTALQLRRLLGYPADASPRRGRA</sequence>